<keyword evidence="3" id="KW-0540">Nuclease</keyword>
<dbReference type="EMBL" id="JAOWIN010000006">
    <property type="protein sequence ID" value="MDI9092843.1"/>
    <property type="molecule type" value="Genomic_DNA"/>
</dbReference>
<dbReference type="AlphaFoldDB" id="A0AAW6UC97"/>
<evidence type="ECO:0000313" key="4">
    <source>
        <dbReference type="Proteomes" id="UP001159001"/>
    </source>
</evidence>
<dbReference type="Pfam" id="PF03235">
    <property type="entry name" value="GmrSD_N"/>
    <property type="match status" value="1"/>
</dbReference>
<evidence type="ECO:0000259" key="1">
    <source>
        <dbReference type="Pfam" id="PF03235"/>
    </source>
</evidence>
<organism evidence="3 4">
    <name type="scientific">Providencia rettgeri</name>
    <dbReference type="NCBI Taxonomy" id="587"/>
    <lineage>
        <taxon>Bacteria</taxon>
        <taxon>Pseudomonadati</taxon>
        <taxon>Pseudomonadota</taxon>
        <taxon>Gammaproteobacteria</taxon>
        <taxon>Enterobacterales</taxon>
        <taxon>Morganellaceae</taxon>
        <taxon>Providencia</taxon>
    </lineage>
</organism>
<feature type="domain" description="GmrSD restriction endonucleases C-terminal" evidence="2">
    <location>
        <begin position="473"/>
        <end position="597"/>
    </location>
</feature>
<keyword evidence="3" id="KW-0255">Endonuclease</keyword>
<dbReference type="Proteomes" id="UP001159001">
    <property type="component" value="Unassembled WGS sequence"/>
</dbReference>
<proteinExistence type="predicted"/>
<dbReference type="InterPro" id="IPR004919">
    <property type="entry name" value="GmrSD_N"/>
</dbReference>
<comment type="caution">
    <text evidence="3">The sequence shown here is derived from an EMBL/GenBank/DDBJ whole genome shotgun (WGS) entry which is preliminary data.</text>
</comment>
<evidence type="ECO:0000259" key="2">
    <source>
        <dbReference type="Pfam" id="PF07510"/>
    </source>
</evidence>
<gene>
    <name evidence="3" type="ORF">OGX73_09470</name>
</gene>
<dbReference type="InterPro" id="IPR011089">
    <property type="entry name" value="GmrSD_C"/>
</dbReference>
<feature type="domain" description="GmrSD restriction endonucleases N-terminal" evidence="1">
    <location>
        <begin position="11"/>
        <end position="255"/>
    </location>
</feature>
<sequence>MNFDATPVNINSILSIKKIYVIPRNQREFSWEKTQLEEFWQDITRNISLNNDEFTFNEYFIGTIVLAGTDSDKQLEIVDGQQRLSVITILLSLISREFRKLKEASLAEDIFKSYIVTVSSSLKRGSLDSKGQSLTEKIQRDTSKNYFKVSFQSEEDLSNKPETIEEKKIRYAGLYFKKQLQKRLLCKLLIKKSNHSYSNEDYAFCLNALYNMITNYLKVVKISVDSEDDAYDIFEVLNARGINLSSIDLIKNKVFQSCTTTFPIDEAKQKWDDIVNKLAETDTNETISSYIRCWWLSNIGYVGEEQLYRSFKRAISEKPTILSPEEFLDKIHKDIDLYIKIIEPSTEHWPQSDQIDIYRALNAINIFNVSIPRPFILSLLRLRRDFPKRIPQKDLILVLKRIEDFHFKFNSVCKLRPSGIDSTYSVLAIKVNSIANKTQRQDLVKELSSLFERRLPNEKTFCSELNKRIHYSNKKNQQGKLIRYIFEKLERILSNTDEINTGAYSIEHILPQSINNKHYMGTLGNLLPIGYDINERCGNKLLIDKISVYRQSRMNIVKRFLNEIDAQVADATEKGEDTSLCYDWNEDKIQKRTESLSSLIYSLFKP</sequence>
<dbReference type="RefSeq" id="WP_283026938.1">
    <property type="nucleotide sequence ID" value="NZ_JAOWIN010000006.1"/>
</dbReference>
<dbReference type="Pfam" id="PF07510">
    <property type="entry name" value="GmrSD_C"/>
    <property type="match status" value="1"/>
</dbReference>
<name>A0AAW6UC97_PRORE</name>
<dbReference type="PANTHER" id="PTHR35149">
    <property type="entry name" value="SLL5132 PROTEIN"/>
    <property type="match status" value="1"/>
</dbReference>
<dbReference type="PANTHER" id="PTHR35149:SF2">
    <property type="entry name" value="DUF262 DOMAIN-CONTAINING PROTEIN"/>
    <property type="match status" value="1"/>
</dbReference>
<accession>A0AAW6UC97</accession>
<evidence type="ECO:0000313" key="3">
    <source>
        <dbReference type="EMBL" id="MDI9092843.1"/>
    </source>
</evidence>
<protein>
    <submittedName>
        <fullName evidence="3">DUF262 domain-containing HNH endonuclease family protein</fullName>
    </submittedName>
</protein>
<reference evidence="3" key="1">
    <citation type="submission" date="2022-10" db="EMBL/GenBank/DDBJ databases">
        <title>Bacterial isolates recovered from the One Health project in Brazil.</title>
        <authorList>
            <person name="Valiatti T.B."/>
            <person name="Santos F."/>
            <person name="Cayo R."/>
            <person name="Gales A.C."/>
        </authorList>
    </citation>
    <scope>NUCLEOTIDE SEQUENCE</scope>
    <source>
        <strain evidence="3">PVR188</strain>
    </source>
</reference>
<dbReference type="GO" id="GO:0004519">
    <property type="term" value="F:endonuclease activity"/>
    <property type="evidence" value="ECO:0007669"/>
    <property type="project" value="UniProtKB-KW"/>
</dbReference>
<keyword evidence="3" id="KW-0378">Hydrolase</keyword>